<comment type="similarity">
    <text evidence="1">Belongs to the NAD(P)-dependent epimerase/dehydratase family.</text>
</comment>
<feature type="domain" description="NAD-dependent epimerase/dehydratase" evidence="2">
    <location>
        <begin position="6"/>
        <end position="262"/>
    </location>
</feature>
<dbReference type="SUPFAM" id="SSF51735">
    <property type="entry name" value="NAD(P)-binding Rossmann-fold domains"/>
    <property type="match status" value="1"/>
</dbReference>
<evidence type="ECO:0000256" key="1">
    <source>
        <dbReference type="ARBA" id="ARBA00007637"/>
    </source>
</evidence>
<dbReference type="InterPro" id="IPR036291">
    <property type="entry name" value="NAD(P)-bd_dom_sf"/>
</dbReference>
<dbReference type="PANTHER" id="PTHR42687:SF1">
    <property type="entry name" value="L-THREONINE 3-DEHYDROGENASE, MITOCHONDRIAL"/>
    <property type="match status" value="1"/>
</dbReference>
<gene>
    <name evidence="3" type="ORF">METZ01_LOCUS135989</name>
</gene>
<dbReference type="GO" id="GO:0006567">
    <property type="term" value="P:L-threonine catabolic process"/>
    <property type="evidence" value="ECO:0007669"/>
    <property type="project" value="TreeGrafter"/>
</dbReference>
<proteinExistence type="inferred from homology"/>
<dbReference type="Gene3D" id="3.40.50.720">
    <property type="entry name" value="NAD(P)-binding Rossmann-like Domain"/>
    <property type="match status" value="1"/>
</dbReference>
<name>A0A381Z1L3_9ZZZZ</name>
<dbReference type="AlphaFoldDB" id="A0A381Z1L3"/>
<dbReference type="PANTHER" id="PTHR42687">
    <property type="entry name" value="L-THREONINE 3-DEHYDROGENASE"/>
    <property type="match status" value="1"/>
</dbReference>
<dbReference type="GO" id="GO:0008743">
    <property type="term" value="F:L-threonine 3-dehydrogenase activity"/>
    <property type="evidence" value="ECO:0007669"/>
    <property type="project" value="TreeGrafter"/>
</dbReference>
<evidence type="ECO:0000259" key="2">
    <source>
        <dbReference type="Pfam" id="PF01370"/>
    </source>
</evidence>
<dbReference type="Pfam" id="PF01370">
    <property type="entry name" value="Epimerase"/>
    <property type="match status" value="1"/>
</dbReference>
<dbReference type="InterPro" id="IPR051225">
    <property type="entry name" value="NAD(P)_epim/dehydratase"/>
</dbReference>
<sequence>MRKSAILITGANGEMGHGLIAALHQKNNVNIVALDLNPLDDSISALANEDLMGNILDQSLIEQLNGEYEFDTIYHLAAILSTRAEFSPQSAHDVNVGGTLNLLNLALEQGRSQGRSVKFFFPSSIAVYGFSGLDEKNSSGAIREDSFRNPTTMYGCNKLYCEHLGNYYTNNYQRLGAEMHQSYIDFRSIRFPGIISSKTIPTGGTSDYIPEMLHAAAKGVAYKCFVREDTQIPFMTMPDAILAITHLMSAPKDNISRTVYNIRSFAPTAEEFRQKVLEYYPEAQIDYEISEKRQKMVDSWPADTDDSMAKNDWNWIPAFNLDLGMKDYLVPDLQQMYKN</sequence>
<protein>
    <recommendedName>
        <fullName evidence="2">NAD-dependent epimerase/dehydratase domain-containing protein</fullName>
    </recommendedName>
</protein>
<evidence type="ECO:0000313" key="3">
    <source>
        <dbReference type="EMBL" id="SVA83135.1"/>
    </source>
</evidence>
<organism evidence="3">
    <name type="scientific">marine metagenome</name>
    <dbReference type="NCBI Taxonomy" id="408172"/>
    <lineage>
        <taxon>unclassified sequences</taxon>
        <taxon>metagenomes</taxon>
        <taxon>ecological metagenomes</taxon>
    </lineage>
</organism>
<reference evidence="3" key="1">
    <citation type="submission" date="2018-05" db="EMBL/GenBank/DDBJ databases">
        <authorList>
            <person name="Lanie J.A."/>
            <person name="Ng W.-L."/>
            <person name="Kazmierczak K.M."/>
            <person name="Andrzejewski T.M."/>
            <person name="Davidsen T.M."/>
            <person name="Wayne K.J."/>
            <person name="Tettelin H."/>
            <person name="Glass J.I."/>
            <person name="Rusch D."/>
            <person name="Podicherti R."/>
            <person name="Tsui H.-C.T."/>
            <person name="Winkler M.E."/>
        </authorList>
    </citation>
    <scope>NUCLEOTIDE SEQUENCE</scope>
</reference>
<dbReference type="EMBL" id="UINC01019613">
    <property type="protein sequence ID" value="SVA83135.1"/>
    <property type="molecule type" value="Genomic_DNA"/>
</dbReference>
<accession>A0A381Z1L3</accession>
<dbReference type="InterPro" id="IPR001509">
    <property type="entry name" value="Epimerase_deHydtase"/>
</dbReference>